<dbReference type="Proteomes" id="UP001417504">
    <property type="component" value="Unassembled WGS sequence"/>
</dbReference>
<dbReference type="Gene3D" id="3.30.70.1050">
    <property type="entry name" value="Trigger factor ribosome-binding domain"/>
    <property type="match status" value="1"/>
</dbReference>
<dbReference type="GO" id="GO:0051083">
    <property type="term" value="P:'de novo' cotranslational protein folding"/>
    <property type="evidence" value="ECO:0007669"/>
    <property type="project" value="TreeGrafter"/>
</dbReference>
<accession>A0AAP0K684</accession>
<dbReference type="SUPFAM" id="SSF102735">
    <property type="entry name" value="Trigger factor ribosome-binding domain"/>
    <property type="match status" value="1"/>
</dbReference>
<keyword evidence="3" id="KW-1185">Reference proteome</keyword>
<comment type="caution">
    <text evidence="2">The sequence shown here is derived from an EMBL/GenBank/DDBJ whole genome shotgun (WGS) entry which is preliminary data.</text>
</comment>
<dbReference type="InterPro" id="IPR005215">
    <property type="entry name" value="Trig_fac"/>
</dbReference>
<dbReference type="GO" id="GO:0044183">
    <property type="term" value="F:protein folding chaperone"/>
    <property type="evidence" value="ECO:0007669"/>
    <property type="project" value="TreeGrafter"/>
</dbReference>
<dbReference type="GO" id="GO:0043335">
    <property type="term" value="P:protein unfolding"/>
    <property type="evidence" value="ECO:0007669"/>
    <property type="project" value="TreeGrafter"/>
</dbReference>
<dbReference type="PANTHER" id="PTHR30560">
    <property type="entry name" value="TRIGGER FACTOR CHAPERONE AND PEPTIDYL-PROLYL CIS/TRANS ISOMERASE"/>
    <property type="match status" value="1"/>
</dbReference>
<reference evidence="2 3" key="1">
    <citation type="submission" date="2024-01" db="EMBL/GenBank/DDBJ databases">
        <title>Genome assemblies of Stephania.</title>
        <authorList>
            <person name="Yang L."/>
        </authorList>
    </citation>
    <scope>NUCLEOTIDE SEQUENCE [LARGE SCALE GENOMIC DNA]</scope>
    <source>
        <strain evidence="2">QJT</strain>
        <tissue evidence="2">Leaf</tissue>
    </source>
</reference>
<feature type="region of interest" description="Disordered" evidence="1">
    <location>
        <begin position="206"/>
        <end position="228"/>
    </location>
</feature>
<evidence type="ECO:0000313" key="3">
    <source>
        <dbReference type="Proteomes" id="UP001417504"/>
    </source>
</evidence>
<dbReference type="AlphaFoldDB" id="A0AAP0K684"/>
<dbReference type="InterPro" id="IPR036611">
    <property type="entry name" value="Trigger_fac_ribosome-bd_sf"/>
</dbReference>
<name>A0AAP0K684_9MAGN</name>
<dbReference type="GO" id="GO:0043022">
    <property type="term" value="F:ribosome binding"/>
    <property type="evidence" value="ECO:0007669"/>
    <property type="project" value="TreeGrafter"/>
</dbReference>
<proteinExistence type="predicted"/>
<evidence type="ECO:0000256" key="1">
    <source>
        <dbReference type="SAM" id="MobiDB-lite"/>
    </source>
</evidence>
<evidence type="ECO:0008006" key="4">
    <source>
        <dbReference type="Google" id="ProtNLM"/>
    </source>
</evidence>
<dbReference type="GO" id="GO:0015031">
    <property type="term" value="P:protein transport"/>
    <property type="evidence" value="ECO:0007669"/>
    <property type="project" value="InterPro"/>
</dbReference>
<dbReference type="EMBL" id="JBBNAE010000002">
    <property type="protein sequence ID" value="KAK9146105.1"/>
    <property type="molecule type" value="Genomic_DNA"/>
</dbReference>
<organism evidence="2 3">
    <name type="scientific">Stephania japonica</name>
    <dbReference type="NCBI Taxonomy" id="461633"/>
    <lineage>
        <taxon>Eukaryota</taxon>
        <taxon>Viridiplantae</taxon>
        <taxon>Streptophyta</taxon>
        <taxon>Embryophyta</taxon>
        <taxon>Tracheophyta</taxon>
        <taxon>Spermatophyta</taxon>
        <taxon>Magnoliopsida</taxon>
        <taxon>Ranunculales</taxon>
        <taxon>Menispermaceae</taxon>
        <taxon>Menispermoideae</taxon>
        <taxon>Cissampelideae</taxon>
        <taxon>Stephania</taxon>
    </lineage>
</organism>
<evidence type="ECO:0000313" key="2">
    <source>
        <dbReference type="EMBL" id="KAK9146105.1"/>
    </source>
</evidence>
<protein>
    <recommendedName>
        <fullName evidence="4">Trigger factor ribosome-binding bacterial domain-containing protein</fullName>
    </recommendedName>
</protein>
<sequence length="228" mass="25495">MRTRVRTSLRICHHFVNKSSTEVNLIKKTKIASMAVASITLNLLQFRNPKEMTSICSFFNNAGKSISFEPPKQDFFTSLSYPHGRGAKHVFQPTCAVQTGLKGPVPNFKDIDSTLKDAQVVVESRDDDTIQVRVDLTGWETHKVFDNVLTNLARVAPPLPGFRNKKRKAFHVPNAYIIRAIGKERITKFVVQEIVTSTVTTYVKKASKSESEERVQNSTDGGGTRISV</sequence>
<dbReference type="PANTHER" id="PTHR30560:SF4">
    <property type="entry name" value="OS01G0894700 PROTEIN"/>
    <property type="match status" value="1"/>
</dbReference>
<gene>
    <name evidence="2" type="ORF">Sjap_006008</name>
</gene>
<dbReference type="GO" id="GO:0003755">
    <property type="term" value="F:peptidyl-prolyl cis-trans isomerase activity"/>
    <property type="evidence" value="ECO:0007669"/>
    <property type="project" value="TreeGrafter"/>
</dbReference>